<keyword evidence="2" id="KW-1185">Reference proteome</keyword>
<reference evidence="2" key="2">
    <citation type="journal article" date="2017" name="Nat. Plants">
        <title>The Aegilops tauschii genome reveals multiple impacts of transposons.</title>
        <authorList>
            <person name="Zhao G."/>
            <person name="Zou C."/>
            <person name="Li K."/>
            <person name="Wang K."/>
            <person name="Li T."/>
            <person name="Gao L."/>
            <person name="Zhang X."/>
            <person name="Wang H."/>
            <person name="Yang Z."/>
            <person name="Liu X."/>
            <person name="Jiang W."/>
            <person name="Mao L."/>
            <person name="Kong X."/>
            <person name="Jiao Y."/>
            <person name="Jia J."/>
        </authorList>
    </citation>
    <scope>NUCLEOTIDE SEQUENCE [LARGE SCALE GENOMIC DNA]</scope>
    <source>
        <strain evidence="2">cv. AL8/78</strain>
    </source>
</reference>
<dbReference type="AlphaFoldDB" id="A0A453K942"/>
<dbReference type="EnsemblPlants" id="AET5Gv20336600.6">
    <property type="protein sequence ID" value="AET5Gv20336600.6"/>
    <property type="gene ID" value="AET5Gv20336600"/>
</dbReference>
<reference evidence="1" key="5">
    <citation type="journal article" date="2021" name="G3 (Bethesda)">
        <title>Aegilops tauschii genome assembly Aet v5.0 features greater sequence contiguity and improved annotation.</title>
        <authorList>
            <person name="Wang L."/>
            <person name="Zhu T."/>
            <person name="Rodriguez J.C."/>
            <person name="Deal K.R."/>
            <person name="Dubcovsky J."/>
            <person name="McGuire P.E."/>
            <person name="Lux T."/>
            <person name="Spannagl M."/>
            <person name="Mayer K.F.X."/>
            <person name="Baldrich P."/>
            <person name="Meyers B.C."/>
            <person name="Huo N."/>
            <person name="Gu Y.Q."/>
            <person name="Zhou H."/>
            <person name="Devos K.M."/>
            <person name="Bennetzen J.L."/>
            <person name="Unver T."/>
            <person name="Budak H."/>
            <person name="Gulick P.J."/>
            <person name="Galiba G."/>
            <person name="Kalapos B."/>
            <person name="Nelson D.R."/>
            <person name="Li P."/>
            <person name="You F.M."/>
            <person name="Luo M.C."/>
            <person name="Dvorak J."/>
        </authorList>
    </citation>
    <scope>NUCLEOTIDE SEQUENCE [LARGE SCALE GENOMIC DNA]</scope>
    <source>
        <strain evidence="1">cv. AL8/78</strain>
    </source>
</reference>
<accession>A0A453K942</accession>
<evidence type="ECO:0000313" key="2">
    <source>
        <dbReference type="Proteomes" id="UP000015105"/>
    </source>
</evidence>
<reference evidence="1" key="4">
    <citation type="submission" date="2019-03" db="UniProtKB">
        <authorList>
            <consortium name="EnsemblPlants"/>
        </authorList>
    </citation>
    <scope>IDENTIFICATION</scope>
</reference>
<evidence type="ECO:0000313" key="1">
    <source>
        <dbReference type="EnsemblPlants" id="AET5Gv20336600.6"/>
    </source>
</evidence>
<name>A0A453K942_AEGTS</name>
<protein>
    <submittedName>
        <fullName evidence="1">Uncharacterized protein</fullName>
    </submittedName>
</protein>
<reference evidence="2" key="1">
    <citation type="journal article" date="2014" name="Science">
        <title>Ancient hybridizations among the ancestral genomes of bread wheat.</title>
        <authorList>
            <consortium name="International Wheat Genome Sequencing Consortium,"/>
            <person name="Marcussen T."/>
            <person name="Sandve S.R."/>
            <person name="Heier L."/>
            <person name="Spannagl M."/>
            <person name="Pfeifer M."/>
            <person name="Jakobsen K.S."/>
            <person name="Wulff B.B."/>
            <person name="Steuernagel B."/>
            <person name="Mayer K.F."/>
            <person name="Olsen O.A."/>
        </authorList>
    </citation>
    <scope>NUCLEOTIDE SEQUENCE [LARGE SCALE GENOMIC DNA]</scope>
    <source>
        <strain evidence="2">cv. AL8/78</strain>
    </source>
</reference>
<proteinExistence type="predicted"/>
<organism evidence="1 2">
    <name type="scientific">Aegilops tauschii subsp. strangulata</name>
    <name type="common">Goatgrass</name>
    <dbReference type="NCBI Taxonomy" id="200361"/>
    <lineage>
        <taxon>Eukaryota</taxon>
        <taxon>Viridiplantae</taxon>
        <taxon>Streptophyta</taxon>
        <taxon>Embryophyta</taxon>
        <taxon>Tracheophyta</taxon>
        <taxon>Spermatophyta</taxon>
        <taxon>Magnoliopsida</taxon>
        <taxon>Liliopsida</taxon>
        <taxon>Poales</taxon>
        <taxon>Poaceae</taxon>
        <taxon>BOP clade</taxon>
        <taxon>Pooideae</taxon>
        <taxon>Triticodae</taxon>
        <taxon>Triticeae</taxon>
        <taxon>Triticinae</taxon>
        <taxon>Aegilops</taxon>
    </lineage>
</organism>
<dbReference type="Proteomes" id="UP000015105">
    <property type="component" value="Chromosome 5D"/>
</dbReference>
<reference evidence="1" key="3">
    <citation type="journal article" date="2017" name="Nature">
        <title>Genome sequence of the progenitor of the wheat D genome Aegilops tauschii.</title>
        <authorList>
            <person name="Luo M.C."/>
            <person name="Gu Y.Q."/>
            <person name="Puiu D."/>
            <person name="Wang H."/>
            <person name="Twardziok S.O."/>
            <person name="Deal K.R."/>
            <person name="Huo N."/>
            <person name="Zhu T."/>
            <person name="Wang L."/>
            <person name="Wang Y."/>
            <person name="McGuire P.E."/>
            <person name="Liu S."/>
            <person name="Long H."/>
            <person name="Ramasamy R.K."/>
            <person name="Rodriguez J.C."/>
            <person name="Van S.L."/>
            <person name="Yuan L."/>
            <person name="Wang Z."/>
            <person name="Xia Z."/>
            <person name="Xiao L."/>
            <person name="Anderson O.D."/>
            <person name="Ouyang S."/>
            <person name="Liang Y."/>
            <person name="Zimin A.V."/>
            <person name="Pertea G."/>
            <person name="Qi P."/>
            <person name="Bennetzen J.L."/>
            <person name="Dai X."/>
            <person name="Dawson M.W."/>
            <person name="Muller H.G."/>
            <person name="Kugler K."/>
            <person name="Rivarola-Duarte L."/>
            <person name="Spannagl M."/>
            <person name="Mayer K.F.X."/>
            <person name="Lu F.H."/>
            <person name="Bevan M.W."/>
            <person name="Leroy P."/>
            <person name="Li P."/>
            <person name="You F.M."/>
            <person name="Sun Q."/>
            <person name="Liu Z."/>
            <person name="Lyons E."/>
            <person name="Wicker T."/>
            <person name="Salzberg S.L."/>
            <person name="Devos K.M."/>
            <person name="Dvorak J."/>
        </authorList>
    </citation>
    <scope>NUCLEOTIDE SEQUENCE [LARGE SCALE GENOMIC DNA]</scope>
    <source>
        <strain evidence="1">cv. AL8/78</strain>
    </source>
</reference>
<dbReference type="Gramene" id="AET5Gv20336600.6">
    <property type="protein sequence ID" value="AET5Gv20336600.6"/>
    <property type="gene ID" value="AET5Gv20336600"/>
</dbReference>
<sequence>MHCEQLGGNITSIEVERWGCGSVPDCLGLPSTVVIKSQPLLGEHTHDWDKKTWGADKWVPLSEGIRWRLTGCSDGH</sequence>